<feature type="binding site" evidence="8">
    <location>
        <position position="96"/>
    </location>
    <ligand>
        <name>Zn(2+)</name>
        <dbReference type="ChEBI" id="CHEBI:29105"/>
        <note>catalytic</note>
    </ligand>
</feature>
<dbReference type="GO" id="GO:0052717">
    <property type="term" value="F:tRNA-specific adenosine-34 deaminase activity"/>
    <property type="evidence" value="ECO:0007669"/>
    <property type="project" value="UniProtKB-UniRule"/>
</dbReference>
<keyword evidence="5 8" id="KW-0378">Hydrolase</keyword>
<dbReference type="InterPro" id="IPR002125">
    <property type="entry name" value="CMP_dCMP_dom"/>
</dbReference>
<comment type="catalytic activity">
    <reaction evidence="7 8">
        <text>adenosine(34) in tRNA + H2O + H(+) = inosine(34) in tRNA + NH4(+)</text>
        <dbReference type="Rhea" id="RHEA:43168"/>
        <dbReference type="Rhea" id="RHEA-COMP:10373"/>
        <dbReference type="Rhea" id="RHEA-COMP:10374"/>
        <dbReference type="ChEBI" id="CHEBI:15377"/>
        <dbReference type="ChEBI" id="CHEBI:15378"/>
        <dbReference type="ChEBI" id="CHEBI:28938"/>
        <dbReference type="ChEBI" id="CHEBI:74411"/>
        <dbReference type="ChEBI" id="CHEBI:82852"/>
        <dbReference type="EC" id="3.5.4.33"/>
    </reaction>
</comment>
<evidence type="ECO:0000256" key="5">
    <source>
        <dbReference type="ARBA" id="ARBA00022801"/>
    </source>
</evidence>
<feature type="domain" description="CMP/dCMP-type deaminase" evidence="9">
    <location>
        <begin position="12"/>
        <end position="123"/>
    </location>
</feature>
<dbReference type="Pfam" id="PF14437">
    <property type="entry name" value="MafB19-deam"/>
    <property type="match status" value="1"/>
</dbReference>
<comment type="caution">
    <text evidence="10">The sequence shown here is derived from an EMBL/GenBank/DDBJ whole genome shotgun (WGS) entry which is preliminary data.</text>
</comment>
<evidence type="ECO:0000259" key="9">
    <source>
        <dbReference type="PROSITE" id="PS51747"/>
    </source>
</evidence>
<comment type="subunit">
    <text evidence="2 8">Homodimer.</text>
</comment>
<dbReference type="GO" id="GO:0002100">
    <property type="term" value="P:tRNA wobble adenosine to inosine editing"/>
    <property type="evidence" value="ECO:0007669"/>
    <property type="project" value="UniProtKB-UniRule"/>
</dbReference>
<dbReference type="Gene3D" id="3.40.140.10">
    <property type="entry name" value="Cytidine Deaminase, domain 2"/>
    <property type="match status" value="1"/>
</dbReference>
<protein>
    <recommendedName>
        <fullName evidence="8">tRNA-specific adenosine deaminase</fullName>
        <ecNumber evidence="8">3.5.4.33</ecNumber>
    </recommendedName>
</protein>
<evidence type="ECO:0000256" key="6">
    <source>
        <dbReference type="ARBA" id="ARBA00022833"/>
    </source>
</evidence>
<evidence type="ECO:0000256" key="3">
    <source>
        <dbReference type="ARBA" id="ARBA00022694"/>
    </source>
</evidence>
<dbReference type="EC" id="3.5.4.33" evidence="8"/>
<dbReference type="InterPro" id="IPR016192">
    <property type="entry name" value="APOBEC/CMP_deaminase_Zn-bd"/>
</dbReference>
<organism evidence="10 11">
    <name type="scientific">Pseudidiomarina sediminum</name>
    <dbReference type="NCBI Taxonomy" id="431675"/>
    <lineage>
        <taxon>Bacteria</taxon>
        <taxon>Pseudomonadati</taxon>
        <taxon>Pseudomonadota</taxon>
        <taxon>Gammaproteobacteria</taxon>
        <taxon>Alteromonadales</taxon>
        <taxon>Idiomarinaceae</taxon>
        <taxon>Pseudidiomarina</taxon>
    </lineage>
</organism>
<keyword evidence="11" id="KW-1185">Reference proteome</keyword>
<dbReference type="STRING" id="1122124.GCA_000423165_02208"/>
<dbReference type="FunFam" id="3.40.140.10:FF:000005">
    <property type="entry name" value="tRNA-specific adenosine deaminase"/>
    <property type="match status" value="1"/>
</dbReference>
<evidence type="ECO:0000256" key="4">
    <source>
        <dbReference type="ARBA" id="ARBA00022723"/>
    </source>
</evidence>
<dbReference type="InterPro" id="IPR016193">
    <property type="entry name" value="Cytidine_deaminase-like"/>
</dbReference>
<comment type="function">
    <text evidence="8">Catalyzes the deamination of adenosine to inosine at the wobble position 34 of tRNA(Arg2).</text>
</comment>
<evidence type="ECO:0000313" key="10">
    <source>
        <dbReference type="EMBL" id="RUO69861.1"/>
    </source>
</evidence>
<dbReference type="InterPro" id="IPR028883">
    <property type="entry name" value="tRNA_aden_deaminase"/>
</dbReference>
<proteinExistence type="inferred from homology"/>
<evidence type="ECO:0000256" key="2">
    <source>
        <dbReference type="ARBA" id="ARBA00011738"/>
    </source>
</evidence>
<dbReference type="PANTHER" id="PTHR11079">
    <property type="entry name" value="CYTOSINE DEAMINASE FAMILY MEMBER"/>
    <property type="match status" value="1"/>
</dbReference>
<dbReference type="HAMAP" id="MF_00972">
    <property type="entry name" value="tRNA_aden_deaminase"/>
    <property type="match status" value="1"/>
</dbReference>
<keyword evidence="6 8" id="KW-0862">Zinc</keyword>
<evidence type="ECO:0000256" key="1">
    <source>
        <dbReference type="ARBA" id="ARBA00010669"/>
    </source>
</evidence>
<dbReference type="PROSITE" id="PS00903">
    <property type="entry name" value="CYT_DCMP_DEAMINASES_1"/>
    <property type="match status" value="1"/>
</dbReference>
<dbReference type="InterPro" id="IPR058535">
    <property type="entry name" value="MafB19-deam"/>
</dbReference>
<feature type="binding site" evidence="8">
    <location>
        <position position="93"/>
    </location>
    <ligand>
        <name>Zn(2+)</name>
        <dbReference type="ChEBI" id="CHEBI:29105"/>
        <note>catalytic</note>
    </ligand>
</feature>
<comment type="similarity">
    <text evidence="1">Belongs to the cytidine and deoxycytidylate deaminase family. ADAT2 subfamily.</text>
</comment>
<comment type="cofactor">
    <cofactor evidence="8">
        <name>Zn(2+)</name>
        <dbReference type="ChEBI" id="CHEBI:29105"/>
    </cofactor>
    <text evidence="8">Binds 1 zinc ion per subunit.</text>
</comment>
<evidence type="ECO:0000256" key="7">
    <source>
        <dbReference type="ARBA" id="ARBA00048045"/>
    </source>
</evidence>
<dbReference type="EMBL" id="PIQE01000004">
    <property type="protein sequence ID" value="RUO69861.1"/>
    <property type="molecule type" value="Genomic_DNA"/>
</dbReference>
<feature type="active site" description="Proton donor" evidence="8">
    <location>
        <position position="65"/>
    </location>
</feature>
<reference evidence="11" key="1">
    <citation type="journal article" date="2018" name="Front. Microbiol.">
        <title>Genome-Based Analysis Reveals the Taxonomy and Diversity of the Family Idiomarinaceae.</title>
        <authorList>
            <person name="Liu Y."/>
            <person name="Lai Q."/>
            <person name="Shao Z."/>
        </authorList>
    </citation>
    <scope>NUCLEOTIDE SEQUENCE [LARGE SCALE GENOMIC DNA]</scope>
    <source>
        <strain evidence="11">c121</strain>
    </source>
</reference>
<dbReference type="NCBIfam" id="NF008113">
    <property type="entry name" value="PRK10860.1"/>
    <property type="match status" value="1"/>
</dbReference>
<dbReference type="Proteomes" id="UP000287022">
    <property type="component" value="Unassembled WGS sequence"/>
</dbReference>
<keyword evidence="4 8" id="KW-0479">Metal-binding</keyword>
<evidence type="ECO:0000256" key="8">
    <source>
        <dbReference type="HAMAP-Rule" id="MF_00972"/>
    </source>
</evidence>
<dbReference type="PANTHER" id="PTHR11079:SF202">
    <property type="entry name" value="TRNA-SPECIFIC ADENOSINE DEAMINASE"/>
    <property type="match status" value="1"/>
</dbReference>
<evidence type="ECO:0000313" key="11">
    <source>
        <dbReference type="Proteomes" id="UP000287022"/>
    </source>
</evidence>
<keyword evidence="3 8" id="KW-0819">tRNA processing</keyword>
<gene>
    <name evidence="8" type="primary">tadA</name>
    <name evidence="10" type="ORF">CWI80_11660</name>
</gene>
<sequence length="173" mass="19406">MRAKCFLKRSLMDHERYMRRAIELAQQAESLGEVPVGAVIVHDHQIIGEGFNEVIRRNDPSAHAEAQAIRAAGQHLANYRLVDTTLYVSLEPCAMCAGLIVHARIKTVVFATPDPRTGATGTAIQVLNHPSMNHQVEVISGVLQEQSATILQNFFRKKRELAKLKKFREKRVN</sequence>
<dbReference type="SUPFAM" id="SSF53927">
    <property type="entry name" value="Cytidine deaminase-like"/>
    <property type="match status" value="1"/>
</dbReference>
<dbReference type="AlphaFoldDB" id="A0A432Z123"/>
<dbReference type="PROSITE" id="PS51747">
    <property type="entry name" value="CYT_DCMP_DEAMINASES_2"/>
    <property type="match status" value="1"/>
</dbReference>
<feature type="binding site" evidence="8">
    <location>
        <position position="63"/>
    </location>
    <ligand>
        <name>Zn(2+)</name>
        <dbReference type="ChEBI" id="CHEBI:29105"/>
        <note>catalytic</note>
    </ligand>
</feature>
<dbReference type="GO" id="GO:0008270">
    <property type="term" value="F:zinc ion binding"/>
    <property type="evidence" value="ECO:0007669"/>
    <property type="project" value="UniProtKB-UniRule"/>
</dbReference>
<dbReference type="CDD" id="cd01285">
    <property type="entry name" value="nucleoside_deaminase"/>
    <property type="match status" value="1"/>
</dbReference>
<name>A0A432Z123_9GAMM</name>
<accession>A0A432Z123</accession>